<comment type="caution">
    <text evidence="1">The sequence shown here is derived from an EMBL/GenBank/DDBJ whole genome shotgun (WGS) entry which is preliminary data.</text>
</comment>
<evidence type="ECO:0000313" key="2">
    <source>
        <dbReference type="Proteomes" id="UP001212841"/>
    </source>
</evidence>
<dbReference type="Proteomes" id="UP001212841">
    <property type="component" value="Unassembled WGS sequence"/>
</dbReference>
<evidence type="ECO:0000313" key="1">
    <source>
        <dbReference type="EMBL" id="KAJ3048807.1"/>
    </source>
</evidence>
<keyword evidence="2" id="KW-1185">Reference proteome</keyword>
<dbReference type="AlphaFoldDB" id="A0AAD5WZX7"/>
<organism evidence="1 2">
    <name type="scientific">Rhizophlyctis rosea</name>
    <dbReference type="NCBI Taxonomy" id="64517"/>
    <lineage>
        <taxon>Eukaryota</taxon>
        <taxon>Fungi</taxon>
        <taxon>Fungi incertae sedis</taxon>
        <taxon>Chytridiomycota</taxon>
        <taxon>Chytridiomycota incertae sedis</taxon>
        <taxon>Chytridiomycetes</taxon>
        <taxon>Rhizophlyctidales</taxon>
        <taxon>Rhizophlyctidaceae</taxon>
        <taxon>Rhizophlyctis</taxon>
    </lineage>
</organism>
<sequence length="349" mass="39357">MTVFDNDFFVNKRKSLPPAPKTQREIDAEPDASKHFDMDVTKKAQLGHINGMFKHGLGPHILYPTKFFSEGQALVESGKIAQNTLNAWIGTASGSIGSLNADEMDDCMRQQLTAALPSHLNIDTILQRIDRGEASPRHKERYVPFQTIINTLFAKADKRRGMENADVTSDYSVALCQLLNMLASGCLHLEPCDLTFDNPNASARWDPETYTGTFTYLNKIDVDTHSVVPGPYTMTLGNSTPEEQRLRAELDRLVANRRYNRKKHLFLKVLRLSLAVHLHRQHDGSQASENRICERMNHTWRVQQQWYNVIPQDERDSVIKEVEILNDDSLVVIAEGCESGGSRPATPAE</sequence>
<name>A0AAD5WZX7_9FUNG</name>
<gene>
    <name evidence="1" type="ORF">HK097_010188</name>
</gene>
<proteinExistence type="predicted"/>
<protein>
    <submittedName>
        <fullName evidence="1">Uncharacterized protein</fullName>
    </submittedName>
</protein>
<accession>A0AAD5WZX7</accession>
<dbReference type="EMBL" id="JADGJD010000735">
    <property type="protein sequence ID" value="KAJ3048807.1"/>
    <property type="molecule type" value="Genomic_DNA"/>
</dbReference>
<reference evidence="1" key="1">
    <citation type="submission" date="2020-05" db="EMBL/GenBank/DDBJ databases">
        <title>Phylogenomic resolution of chytrid fungi.</title>
        <authorList>
            <person name="Stajich J.E."/>
            <person name="Amses K."/>
            <person name="Simmons R."/>
            <person name="Seto K."/>
            <person name="Myers J."/>
            <person name="Bonds A."/>
            <person name="Quandt C.A."/>
            <person name="Barry K."/>
            <person name="Liu P."/>
            <person name="Grigoriev I."/>
            <person name="Longcore J.E."/>
            <person name="James T.Y."/>
        </authorList>
    </citation>
    <scope>NUCLEOTIDE SEQUENCE</scope>
    <source>
        <strain evidence="1">JEL0318</strain>
    </source>
</reference>